<dbReference type="GO" id="GO:0016746">
    <property type="term" value="F:acyltransferase activity"/>
    <property type="evidence" value="ECO:0007669"/>
    <property type="project" value="UniProtKB-KW"/>
</dbReference>
<comment type="caution">
    <text evidence="2">The sequence shown here is derived from an EMBL/GenBank/DDBJ whole genome shotgun (WGS) entry which is preliminary data.</text>
</comment>
<keyword evidence="2" id="KW-0808">Transferase</keyword>
<dbReference type="InterPro" id="IPR000182">
    <property type="entry name" value="GNAT_dom"/>
</dbReference>
<evidence type="ECO:0000313" key="3">
    <source>
        <dbReference type="Proteomes" id="UP001597112"/>
    </source>
</evidence>
<feature type="domain" description="N-acetyltransferase" evidence="1">
    <location>
        <begin position="35"/>
        <end position="170"/>
    </location>
</feature>
<organism evidence="2 3">
    <name type="scientific">Ohtaekwangia kribbensis</name>
    <dbReference type="NCBI Taxonomy" id="688913"/>
    <lineage>
        <taxon>Bacteria</taxon>
        <taxon>Pseudomonadati</taxon>
        <taxon>Bacteroidota</taxon>
        <taxon>Cytophagia</taxon>
        <taxon>Cytophagales</taxon>
        <taxon>Fulvivirgaceae</taxon>
        <taxon>Ohtaekwangia</taxon>
    </lineage>
</organism>
<gene>
    <name evidence="2" type="ORF">ACFQ21_24540</name>
</gene>
<protein>
    <submittedName>
        <fullName evidence="2">GNAT family N-acetyltransferase</fullName>
        <ecNumber evidence="2">2.3.-.-</ecNumber>
    </submittedName>
</protein>
<keyword evidence="2" id="KW-0012">Acyltransferase</keyword>
<accession>A0ABW3KA90</accession>
<dbReference type="Proteomes" id="UP001597112">
    <property type="component" value="Unassembled WGS sequence"/>
</dbReference>
<dbReference type="RefSeq" id="WP_377583725.1">
    <property type="nucleotide sequence ID" value="NZ_JBHTKA010000008.1"/>
</dbReference>
<sequence>MLETTRLKLVPLTHAQLVLYKNDPPALAVNLGVKYEVRQNDPRVVKDLEEAIEFWLDKTQVYAHAFEWYTNWEILLKHERVAIGGVGFAGLPDDEGKSMVGYGLDVRYHSKGYATEALQALAAWGFAHDNLKTIIADTPVENIPSHRVLVKNKFEEYSRDQDLIHWRLNR</sequence>
<dbReference type="PROSITE" id="PS51186">
    <property type="entry name" value="GNAT"/>
    <property type="match status" value="1"/>
</dbReference>
<reference evidence="3" key="1">
    <citation type="journal article" date="2019" name="Int. J. Syst. Evol. Microbiol.">
        <title>The Global Catalogue of Microorganisms (GCM) 10K type strain sequencing project: providing services to taxonomists for standard genome sequencing and annotation.</title>
        <authorList>
            <consortium name="The Broad Institute Genomics Platform"/>
            <consortium name="The Broad Institute Genome Sequencing Center for Infectious Disease"/>
            <person name="Wu L."/>
            <person name="Ma J."/>
        </authorList>
    </citation>
    <scope>NUCLEOTIDE SEQUENCE [LARGE SCALE GENOMIC DNA]</scope>
    <source>
        <strain evidence="3">CCUG 58938</strain>
    </source>
</reference>
<dbReference type="Pfam" id="PF13302">
    <property type="entry name" value="Acetyltransf_3"/>
    <property type="match status" value="1"/>
</dbReference>
<dbReference type="EMBL" id="JBHTKA010000008">
    <property type="protein sequence ID" value="MFD1002516.1"/>
    <property type="molecule type" value="Genomic_DNA"/>
</dbReference>
<dbReference type="EC" id="2.3.-.-" evidence="2"/>
<dbReference type="Gene3D" id="3.40.630.30">
    <property type="match status" value="1"/>
</dbReference>
<keyword evidence="3" id="KW-1185">Reference proteome</keyword>
<evidence type="ECO:0000259" key="1">
    <source>
        <dbReference type="PROSITE" id="PS51186"/>
    </source>
</evidence>
<dbReference type="SUPFAM" id="SSF55729">
    <property type="entry name" value="Acyl-CoA N-acyltransferases (Nat)"/>
    <property type="match status" value="1"/>
</dbReference>
<dbReference type="InterPro" id="IPR051531">
    <property type="entry name" value="N-acetyltransferase"/>
</dbReference>
<name>A0ABW3KA90_9BACT</name>
<proteinExistence type="predicted"/>
<dbReference type="PANTHER" id="PTHR43792">
    <property type="entry name" value="GNAT FAMILY, PUTATIVE (AFU_ORTHOLOGUE AFUA_3G00765)-RELATED-RELATED"/>
    <property type="match status" value="1"/>
</dbReference>
<dbReference type="PANTHER" id="PTHR43792:SF13">
    <property type="entry name" value="ACETYLTRANSFERASE"/>
    <property type="match status" value="1"/>
</dbReference>
<evidence type="ECO:0000313" key="2">
    <source>
        <dbReference type="EMBL" id="MFD1002516.1"/>
    </source>
</evidence>
<dbReference type="InterPro" id="IPR016181">
    <property type="entry name" value="Acyl_CoA_acyltransferase"/>
</dbReference>